<evidence type="ECO:0000313" key="3">
    <source>
        <dbReference type="EMBL" id="KAJ6749674.1"/>
    </source>
</evidence>
<proteinExistence type="predicted"/>
<dbReference type="PANTHER" id="PTHR38223:SF1">
    <property type="match status" value="1"/>
</dbReference>
<dbReference type="AlphaFoldDB" id="A0A9Q0VJ84"/>
<feature type="transmembrane region" description="Helical" evidence="2">
    <location>
        <begin position="20"/>
        <end position="39"/>
    </location>
</feature>
<evidence type="ECO:0000256" key="1">
    <source>
        <dbReference type="SAM" id="MobiDB-lite"/>
    </source>
</evidence>
<comment type="caution">
    <text evidence="3">The sequence shown here is derived from an EMBL/GenBank/DDBJ whole genome shotgun (WGS) entry which is preliminary data.</text>
</comment>
<name>A0A9Q0VJ84_SALVM</name>
<dbReference type="OrthoDB" id="841242at2759"/>
<keyword evidence="2" id="KW-0472">Membrane</keyword>
<evidence type="ECO:0000256" key="2">
    <source>
        <dbReference type="SAM" id="Phobius"/>
    </source>
</evidence>
<accession>A0A9Q0VJ84</accession>
<sequence>MKNRSNYTDQKLKIKVRSLIITAALKSGVLMAGLQYYFFPTDFYYPRPPPANDQESVSSPVLHLQPQKGGAEDHHAMNQHQLDLTNLPQLSASTAVVPSPCIIKSETRRTRRSNIAPCWDSRNSF</sequence>
<dbReference type="EMBL" id="JAPFFL010000001">
    <property type="protein sequence ID" value="KAJ6749674.1"/>
    <property type="molecule type" value="Genomic_DNA"/>
</dbReference>
<organism evidence="3 4">
    <name type="scientific">Salix viminalis</name>
    <name type="common">Common osier</name>
    <name type="synonym">Basket willow</name>
    <dbReference type="NCBI Taxonomy" id="40686"/>
    <lineage>
        <taxon>Eukaryota</taxon>
        <taxon>Viridiplantae</taxon>
        <taxon>Streptophyta</taxon>
        <taxon>Embryophyta</taxon>
        <taxon>Tracheophyta</taxon>
        <taxon>Spermatophyta</taxon>
        <taxon>Magnoliopsida</taxon>
        <taxon>eudicotyledons</taxon>
        <taxon>Gunneridae</taxon>
        <taxon>Pentapetalae</taxon>
        <taxon>rosids</taxon>
        <taxon>fabids</taxon>
        <taxon>Malpighiales</taxon>
        <taxon>Salicaceae</taxon>
        <taxon>Saliceae</taxon>
        <taxon>Salix</taxon>
    </lineage>
</organism>
<keyword evidence="2" id="KW-0812">Transmembrane</keyword>
<protein>
    <submittedName>
        <fullName evidence="3">Uncharacterized protein</fullName>
    </submittedName>
</protein>
<gene>
    <name evidence="3" type="ORF">OIU85_000321</name>
</gene>
<feature type="region of interest" description="Disordered" evidence="1">
    <location>
        <begin position="49"/>
        <end position="75"/>
    </location>
</feature>
<dbReference type="PANTHER" id="PTHR38223">
    <property type="match status" value="1"/>
</dbReference>
<evidence type="ECO:0000313" key="4">
    <source>
        <dbReference type="Proteomes" id="UP001151529"/>
    </source>
</evidence>
<reference evidence="3" key="2">
    <citation type="journal article" date="2023" name="Int. J. Mol. Sci.">
        <title>De Novo Assembly and Annotation of 11 Diverse Shrub Willow (Salix) Genomes Reveals Novel Gene Organization in Sex-Linked Regions.</title>
        <authorList>
            <person name="Hyden B."/>
            <person name="Feng K."/>
            <person name="Yates T.B."/>
            <person name="Jawdy S."/>
            <person name="Cereghino C."/>
            <person name="Smart L.B."/>
            <person name="Muchero W."/>
        </authorList>
    </citation>
    <scope>NUCLEOTIDE SEQUENCE [LARGE SCALE GENOMIC DNA]</scope>
    <source>
        <tissue evidence="3">Shoot tip</tissue>
    </source>
</reference>
<keyword evidence="4" id="KW-1185">Reference proteome</keyword>
<keyword evidence="2" id="KW-1133">Transmembrane helix</keyword>
<dbReference type="Proteomes" id="UP001151529">
    <property type="component" value="Chromosome 16"/>
</dbReference>
<reference evidence="3" key="1">
    <citation type="submission" date="2022-11" db="EMBL/GenBank/DDBJ databases">
        <authorList>
            <person name="Hyden B.L."/>
            <person name="Feng K."/>
            <person name="Yates T."/>
            <person name="Jawdy S."/>
            <person name="Smart L.B."/>
            <person name="Muchero W."/>
        </authorList>
    </citation>
    <scope>NUCLEOTIDE SEQUENCE</scope>
    <source>
        <tissue evidence="3">Shoot tip</tissue>
    </source>
</reference>